<proteinExistence type="predicted"/>
<feature type="transmembrane region" description="Helical" evidence="1">
    <location>
        <begin position="127"/>
        <end position="148"/>
    </location>
</feature>
<comment type="caution">
    <text evidence="2">The sequence shown here is derived from an EMBL/GenBank/DDBJ whole genome shotgun (WGS) entry which is preliminary data.</text>
</comment>
<reference evidence="2 3" key="1">
    <citation type="journal article" date="2019" name="Int. J. Syst. Evol. Microbiol.">
        <title>The Global Catalogue of Microorganisms (GCM) 10K type strain sequencing project: providing services to taxonomists for standard genome sequencing and annotation.</title>
        <authorList>
            <consortium name="The Broad Institute Genomics Platform"/>
            <consortium name="The Broad Institute Genome Sequencing Center for Infectious Disease"/>
            <person name="Wu L."/>
            <person name="Ma J."/>
        </authorList>
    </citation>
    <scope>NUCLEOTIDE SEQUENCE [LARGE SCALE GENOMIC DNA]</scope>
    <source>
        <strain evidence="2 3">JCM 14304</strain>
    </source>
</reference>
<gene>
    <name evidence="2" type="ORF">GCM10009742_51390</name>
</gene>
<feature type="transmembrane region" description="Helical" evidence="1">
    <location>
        <begin position="55"/>
        <end position="74"/>
    </location>
</feature>
<dbReference type="EMBL" id="BAAAND010000008">
    <property type="protein sequence ID" value="GAA1597874.1"/>
    <property type="molecule type" value="Genomic_DNA"/>
</dbReference>
<keyword evidence="1" id="KW-0812">Transmembrane</keyword>
<accession>A0ABN2E6A8</accession>
<keyword evidence="3" id="KW-1185">Reference proteome</keyword>
<keyword evidence="1" id="KW-1133">Transmembrane helix</keyword>
<evidence type="ECO:0000313" key="2">
    <source>
        <dbReference type="EMBL" id="GAA1597874.1"/>
    </source>
</evidence>
<name>A0ABN2E6A8_9ACTN</name>
<dbReference type="Proteomes" id="UP001500190">
    <property type="component" value="Unassembled WGS sequence"/>
</dbReference>
<evidence type="ECO:0008006" key="4">
    <source>
        <dbReference type="Google" id="ProtNLM"/>
    </source>
</evidence>
<sequence>MNKFFLIVHILAAILTVGPITVAASMFPPIARKLLTADSPQEPGGLQVLHRITTVYAWASLAVPLFGFALAGGLHVMGEAWLIGSIVLTLAAALVLAYLVVPAQSAVLAAAGGTAEERGAVLKKAKLLSMTTGIFGLLWLVVFVLMVLKPGHHGG</sequence>
<evidence type="ECO:0000256" key="1">
    <source>
        <dbReference type="SAM" id="Phobius"/>
    </source>
</evidence>
<evidence type="ECO:0000313" key="3">
    <source>
        <dbReference type="Proteomes" id="UP001500190"/>
    </source>
</evidence>
<dbReference type="RefSeq" id="WP_344195694.1">
    <property type="nucleotide sequence ID" value="NZ_BAAAND010000008.1"/>
</dbReference>
<keyword evidence="1" id="KW-0472">Membrane</keyword>
<protein>
    <recommendedName>
        <fullName evidence="4">DUF2269 family protein</fullName>
    </recommendedName>
</protein>
<feature type="transmembrane region" description="Helical" evidence="1">
    <location>
        <begin position="81"/>
        <end position="101"/>
    </location>
</feature>
<organism evidence="2 3">
    <name type="scientific">Kribbella karoonensis</name>
    <dbReference type="NCBI Taxonomy" id="324851"/>
    <lineage>
        <taxon>Bacteria</taxon>
        <taxon>Bacillati</taxon>
        <taxon>Actinomycetota</taxon>
        <taxon>Actinomycetes</taxon>
        <taxon>Propionibacteriales</taxon>
        <taxon>Kribbellaceae</taxon>
        <taxon>Kribbella</taxon>
    </lineage>
</organism>